<evidence type="ECO:0000256" key="3">
    <source>
        <dbReference type="SAM" id="SignalP"/>
    </source>
</evidence>
<gene>
    <name evidence="4" type="ORF">H0H10_31345</name>
</gene>
<dbReference type="AlphaFoldDB" id="A0A926L6L3"/>
<protein>
    <recommendedName>
        <fullName evidence="6">Secreted protein</fullName>
    </recommendedName>
</protein>
<feature type="signal peptide" evidence="3">
    <location>
        <begin position="1"/>
        <end position="28"/>
    </location>
</feature>
<comment type="caution">
    <text evidence="4">The sequence shown here is derived from an EMBL/GenBank/DDBJ whole genome shotgun (WGS) entry which is preliminary data.</text>
</comment>
<accession>A0A926L6L3</accession>
<evidence type="ECO:0000313" key="4">
    <source>
        <dbReference type="EMBL" id="MBD0423600.1"/>
    </source>
</evidence>
<evidence type="ECO:0000256" key="1">
    <source>
        <dbReference type="SAM" id="MobiDB-lite"/>
    </source>
</evidence>
<evidence type="ECO:0000256" key="2">
    <source>
        <dbReference type="SAM" id="Phobius"/>
    </source>
</evidence>
<dbReference type="Proteomes" id="UP000621210">
    <property type="component" value="Unassembled WGS sequence"/>
</dbReference>
<name>A0A926L6L3_9ACTN</name>
<feature type="region of interest" description="Disordered" evidence="1">
    <location>
        <begin position="176"/>
        <end position="214"/>
    </location>
</feature>
<keyword evidence="2" id="KW-0472">Membrane</keyword>
<evidence type="ECO:0000313" key="5">
    <source>
        <dbReference type="Proteomes" id="UP000621210"/>
    </source>
</evidence>
<feature type="compositionally biased region" description="Polar residues" evidence="1">
    <location>
        <begin position="185"/>
        <end position="199"/>
    </location>
</feature>
<proteinExistence type="predicted"/>
<reference evidence="4" key="1">
    <citation type="submission" date="2020-09" db="EMBL/GenBank/DDBJ databases">
        <title>Streptomyces grisecoloratus sp. nov., isolated from cotton soil.</title>
        <authorList>
            <person name="Xing L."/>
        </authorList>
    </citation>
    <scope>NUCLEOTIDE SEQUENCE</scope>
    <source>
        <strain evidence="4">TRM S81-3</strain>
    </source>
</reference>
<organism evidence="4 5">
    <name type="scientific">Streptomyces griseicoloratus</name>
    <dbReference type="NCBI Taxonomy" id="2752516"/>
    <lineage>
        <taxon>Bacteria</taxon>
        <taxon>Bacillati</taxon>
        <taxon>Actinomycetota</taxon>
        <taxon>Actinomycetes</taxon>
        <taxon>Kitasatosporales</taxon>
        <taxon>Streptomycetaceae</taxon>
        <taxon>Streptomyces</taxon>
    </lineage>
</organism>
<keyword evidence="3" id="KW-0732">Signal</keyword>
<evidence type="ECO:0008006" key="6">
    <source>
        <dbReference type="Google" id="ProtNLM"/>
    </source>
</evidence>
<sequence>MAVRLAVVTAVAGATVLLPGATAPAADAADGYAYAFADGARRIEGATGTADAVALEPGTTYRSSLPRSGTVHFRLELDAASNAYASVTAVPAAGAAVTAADGIRMSVRDADGSSCSSDSVSFGAARSPRPLTAWGMREISPGGLRCQEPGTYYVTVERIRPQDSPPDPWALELATATEPGLERTGATSAPGTWDSSSPEPVTGEPERRRGGSGFADATAVAQGVWRDDVRPGQTLFYKVPVDWGRQLYATAELGSAGGGSGYAPGALSLTLHNPVRGEVDDAATGYAGRRATADLSPVPPVAHANRHAAADQVSGMRFAGEYYLVVHLAEGVAEDFGEGPFGLTLRVRIKGGGQGGPGYDGEPVPRGVFEVAGRAAASEGGAASDDLAMKAVAVGGIGTGSALLVGLGVWTVVARRRGPGPRPGSPGL</sequence>
<reference evidence="4" key="2">
    <citation type="submission" date="2020-09" db="EMBL/GenBank/DDBJ databases">
        <authorList>
            <person name="Luo X."/>
        </authorList>
    </citation>
    <scope>NUCLEOTIDE SEQUENCE</scope>
    <source>
        <strain evidence="4">TRM S81-3</strain>
    </source>
</reference>
<keyword evidence="2" id="KW-1133">Transmembrane helix</keyword>
<feature type="chain" id="PRO_5037150080" description="Secreted protein" evidence="3">
    <location>
        <begin position="29"/>
        <end position="428"/>
    </location>
</feature>
<dbReference type="EMBL" id="JACVQF010000223">
    <property type="protein sequence ID" value="MBD0423600.1"/>
    <property type="molecule type" value="Genomic_DNA"/>
</dbReference>
<feature type="transmembrane region" description="Helical" evidence="2">
    <location>
        <begin position="391"/>
        <end position="413"/>
    </location>
</feature>
<keyword evidence="2" id="KW-0812">Transmembrane</keyword>
<keyword evidence="5" id="KW-1185">Reference proteome</keyword>